<dbReference type="AlphaFoldDB" id="A0AAV4XAR2"/>
<accession>A0AAV4XAR2</accession>
<sequence>MQILGISPRRPGKDSQLPQSPGAETRELSKECLGALMLAWRRFTIISEFYDRVSRECKDLSWVTMSSLSCLRGVEHPKNIDFNGHAQ</sequence>
<protein>
    <submittedName>
        <fullName evidence="2">Uncharacterized protein</fullName>
    </submittedName>
</protein>
<feature type="region of interest" description="Disordered" evidence="1">
    <location>
        <begin position="1"/>
        <end position="25"/>
    </location>
</feature>
<reference evidence="2 3" key="1">
    <citation type="submission" date="2021-06" db="EMBL/GenBank/DDBJ databases">
        <title>Caerostris darwini draft genome.</title>
        <authorList>
            <person name="Kono N."/>
            <person name="Arakawa K."/>
        </authorList>
    </citation>
    <scope>NUCLEOTIDE SEQUENCE [LARGE SCALE GENOMIC DNA]</scope>
</reference>
<proteinExistence type="predicted"/>
<evidence type="ECO:0000313" key="2">
    <source>
        <dbReference type="EMBL" id="GIY91065.1"/>
    </source>
</evidence>
<gene>
    <name evidence="2" type="ORF">CDAR_550561</name>
</gene>
<organism evidence="2 3">
    <name type="scientific">Caerostris darwini</name>
    <dbReference type="NCBI Taxonomy" id="1538125"/>
    <lineage>
        <taxon>Eukaryota</taxon>
        <taxon>Metazoa</taxon>
        <taxon>Ecdysozoa</taxon>
        <taxon>Arthropoda</taxon>
        <taxon>Chelicerata</taxon>
        <taxon>Arachnida</taxon>
        <taxon>Araneae</taxon>
        <taxon>Araneomorphae</taxon>
        <taxon>Entelegynae</taxon>
        <taxon>Araneoidea</taxon>
        <taxon>Araneidae</taxon>
        <taxon>Caerostris</taxon>
    </lineage>
</organism>
<name>A0AAV4XAR2_9ARAC</name>
<dbReference type="Proteomes" id="UP001054837">
    <property type="component" value="Unassembled WGS sequence"/>
</dbReference>
<evidence type="ECO:0000313" key="3">
    <source>
        <dbReference type="Proteomes" id="UP001054837"/>
    </source>
</evidence>
<evidence type="ECO:0000256" key="1">
    <source>
        <dbReference type="SAM" id="MobiDB-lite"/>
    </source>
</evidence>
<dbReference type="EMBL" id="BPLQ01015726">
    <property type="protein sequence ID" value="GIY91065.1"/>
    <property type="molecule type" value="Genomic_DNA"/>
</dbReference>
<comment type="caution">
    <text evidence="2">The sequence shown here is derived from an EMBL/GenBank/DDBJ whole genome shotgun (WGS) entry which is preliminary data.</text>
</comment>
<keyword evidence="3" id="KW-1185">Reference proteome</keyword>